<dbReference type="PANTHER" id="PTHR11256">
    <property type="entry name" value="BCL-2 RELATED"/>
    <property type="match status" value="1"/>
</dbReference>
<dbReference type="GO" id="GO:0051400">
    <property type="term" value="F:BH domain binding"/>
    <property type="evidence" value="ECO:0007669"/>
    <property type="project" value="TreeGrafter"/>
</dbReference>
<dbReference type="InterPro" id="IPR036834">
    <property type="entry name" value="Bcl-2-like_sf"/>
</dbReference>
<dbReference type="STRING" id="10020.ENSDORP00000026089"/>
<dbReference type="GO" id="GO:0015267">
    <property type="term" value="F:channel activity"/>
    <property type="evidence" value="ECO:0007669"/>
    <property type="project" value="TreeGrafter"/>
</dbReference>
<gene>
    <name evidence="11" type="primary">Bcl2a1</name>
</gene>
<dbReference type="InterPro" id="IPR013282">
    <property type="entry name" value="Bcl2A1"/>
</dbReference>
<dbReference type="PROSITE" id="PS50062">
    <property type="entry name" value="BCL2_FAMILY"/>
    <property type="match status" value="1"/>
</dbReference>
<evidence type="ECO:0000256" key="5">
    <source>
        <dbReference type="ARBA" id="ARBA00059818"/>
    </source>
</evidence>
<dbReference type="InterPro" id="IPR020717">
    <property type="entry name" value="Bcl2_BH1_motif_CS"/>
</dbReference>
<dbReference type="Gene3D" id="1.10.437.10">
    <property type="entry name" value="Blc2-like"/>
    <property type="match status" value="1"/>
</dbReference>
<dbReference type="CDD" id="cd06845">
    <property type="entry name" value="Bcl-2_like"/>
    <property type="match status" value="1"/>
</dbReference>
<evidence type="ECO:0000256" key="3">
    <source>
        <dbReference type="ARBA" id="ARBA00022490"/>
    </source>
</evidence>
<evidence type="ECO:0000256" key="4">
    <source>
        <dbReference type="ARBA" id="ARBA00022703"/>
    </source>
</evidence>
<dbReference type="PROSITE" id="PS01080">
    <property type="entry name" value="BH1"/>
    <property type="match status" value="1"/>
</dbReference>
<dbReference type="PRINTS" id="PR01867">
    <property type="entry name" value="BCL2RLATEDA1"/>
</dbReference>
<keyword evidence="3" id="KW-0963">Cytoplasm</keyword>
<dbReference type="PROSITE" id="PS01258">
    <property type="entry name" value="BH2"/>
    <property type="match status" value="1"/>
</dbReference>
<dbReference type="GO" id="GO:0043066">
    <property type="term" value="P:negative regulation of apoptotic process"/>
    <property type="evidence" value="ECO:0007669"/>
    <property type="project" value="InterPro"/>
</dbReference>
<protein>
    <recommendedName>
        <fullName evidence="6">Bcl-2-related protein A1</fullName>
    </recommendedName>
    <alternativeName>
        <fullName evidence="7">Hemopoietic-specific early response protein</fullName>
    </alternativeName>
    <alternativeName>
        <fullName evidence="8">Protein BFL-1</fullName>
    </alternativeName>
</protein>
<dbReference type="GeneID" id="105982409"/>
<proteinExistence type="inferred from homology"/>
<dbReference type="GO" id="GO:0001836">
    <property type="term" value="P:release of cytochrome c from mitochondria"/>
    <property type="evidence" value="ECO:0007669"/>
    <property type="project" value="TreeGrafter"/>
</dbReference>
<name>A0A1S3ESR4_DIPOR</name>
<evidence type="ECO:0000256" key="1">
    <source>
        <dbReference type="ARBA" id="ARBA00004496"/>
    </source>
</evidence>
<dbReference type="InterPro" id="IPR026298">
    <property type="entry name" value="Bcl-2_fam"/>
</dbReference>
<dbReference type="AlphaFoldDB" id="A0A1S3ESR4"/>
<dbReference type="GO" id="GO:0008630">
    <property type="term" value="P:intrinsic apoptotic signaling pathway in response to DNA damage"/>
    <property type="evidence" value="ECO:0007669"/>
    <property type="project" value="TreeGrafter"/>
</dbReference>
<feature type="domain" description="Bcl-2 Bcl-2 homology region 1-3" evidence="9">
    <location>
        <begin position="65"/>
        <end position="167"/>
    </location>
</feature>
<dbReference type="PRINTS" id="PR01862">
    <property type="entry name" value="BCL2FAMILY"/>
</dbReference>
<dbReference type="RefSeq" id="XP_012867453.1">
    <property type="nucleotide sequence ID" value="XM_013011999.1"/>
</dbReference>
<dbReference type="OrthoDB" id="8856583at2759"/>
<dbReference type="KEGG" id="dord:105982409"/>
<evidence type="ECO:0000313" key="11">
    <source>
        <dbReference type="RefSeq" id="XP_012867453.1"/>
    </source>
</evidence>
<dbReference type="GO" id="GO:0005741">
    <property type="term" value="C:mitochondrial outer membrane"/>
    <property type="evidence" value="ECO:0007669"/>
    <property type="project" value="TreeGrafter"/>
</dbReference>
<dbReference type="GO" id="GO:0008053">
    <property type="term" value="P:mitochondrial fusion"/>
    <property type="evidence" value="ECO:0007669"/>
    <property type="project" value="TreeGrafter"/>
</dbReference>
<keyword evidence="10" id="KW-1185">Reference proteome</keyword>
<evidence type="ECO:0000256" key="7">
    <source>
        <dbReference type="ARBA" id="ARBA00075263"/>
    </source>
</evidence>
<dbReference type="GO" id="GO:0097192">
    <property type="term" value="P:extrinsic apoptotic signaling pathway in absence of ligand"/>
    <property type="evidence" value="ECO:0007669"/>
    <property type="project" value="TreeGrafter"/>
</dbReference>
<sequence>MIKMCRSLSKLWDPQFLWVADSNTHWGKMMDTELALTYRLVQDYLQFVLQTSTSGSEPSKTSQVLRSLASSVQEKVEENMKGYLDSLPVASLEAARTVFNQVMAGEFEDGVINWGRIVTIFAFSGVLIKKLPPGQVARSMDIEHISFFVAEFIMSTAGDWMKQNGGWENGFLKKFETKSCWLTFLEVTGHLFEMFSLLKQYY</sequence>
<accession>A0A1S3ESR4</accession>
<dbReference type="SMART" id="SM00337">
    <property type="entry name" value="BCL"/>
    <property type="match status" value="1"/>
</dbReference>
<comment type="subcellular location">
    <subcellularLocation>
        <location evidence="1">Cytoplasm</location>
    </subcellularLocation>
</comment>
<evidence type="ECO:0000313" key="10">
    <source>
        <dbReference type="Proteomes" id="UP000081671"/>
    </source>
</evidence>
<dbReference type="FunCoup" id="A0A1S3ESR4">
    <property type="interactions" value="169"/>
</dbReference>
<dbReference type="CTD" id="597"/>
<dbReference type="PANTHER" id="PTHR11256:SF10">
    <property type="entry name" value="BCL-2-RELATED PROTEIN A1"/>
    <property type="match status" value="1"/>
</dbReference>
<comment type="function">
    <text evidence="5">Retards apoptosis induced by IL-3 deprivation. May function in the response of hemopoietic cells to external signals and in maintaining endothelial survival during infection. Can inhibit apoptosis induced by serum starvation in the mammary epithelial cell line HC11.</text>
</comment>
<dbReference type="InterPro" id="IPR002475">
    <property type="entry name" value="Bcl2-like"/>
</dbReference>
<organism evidence="10 11">
    <name type="scientific">Dipodomys ordii</name>
    <name type="common">Ord's kangaroo rat</name>
    <dbReference type="NCBI Taxonomy" id="10020"/>
    <lineage>
        <taxon>Eukaryota</taxon>
        <taxon>Metazoa</taxon>
        <taxon>Chordata</taxon>
        <taxon>Craniata</taxon>
        <taxon>Vertebrata</taxon>
        <taxon>Euteleostomi</taxon>
        <taxon>Mammalia</taxon>
        <taxon>Eutheria</taxon>
        <taxon>Euarchontoglires</taxon>
        <taxon>Glires</taxon>
        <taxon>Rodentia</taxon>
        <taxon>Castorimorpha</taxon>
        <taxon>Heteromyidae</taxon>
        <taxon>Dipodomyinae</taxon>
        <taxon>Dipodomys</taxon>
    </lineage>
</organism>
<evidence type="ECO:0000259" key="9">
    <source>
        <dbReference type="SMART" id="SM00337"/>
    </source>
</evidence>
<evidence type="ECO:0000256" key="8">
    <source>
        <dbReference type="ARBA" id="ARBA00080396"/>
    </source>
</evidence>
<dbReference type="Proteomes" id="UP000081671">
    <property type="component" value="Unplaced"/>
</dbReference>
<dbReference type="Pfam" id="PF00452">
    <property type="entry name" value="Bcl-2"/>
    <property type="match status" value="1"/>
</dbReference>
<comment type="similarity">
    <text evidence="2">Belongs to the Bcl-2 family.</text>
</comment>
<evidence type="ECO:0000256" key="2">
    <source>
        <dbReference type="ARBA" id="ARBA00009458"/>
    </source>
</evidence>
<dbReference type="InterPro" id="IPR046371">
    <property type="entry name" value="Bcl-2_BH1-3"/>
</dbReference>
<keyword evidence="4" id="KW-0053">Apoptosis</keyword>
<dbReference type="SUPFAM" id="SSF56854">
    <property type="entry name" value="Bcl-2 inhibitors of programmed cell death"/>
    <property type="match status" value="1"/>
</dbReference>
<dbReference type="InParanoid" id="A0A1S3ESR4"/>
<evidence type="ECO:0000256" key="6">
    <source>
        <dbReference type="ARBA" id="ARBA00069272"/>
    </source>
</evidence>
<dbReference type="InterPro" id="IPR020726">
    <property type="entry name" value="Bcl2_BH2_motif_CS"/>
</dbReference>
<dbReference type="FunFam" id="1.10.437.10:FF:000008">
    <property type="entry name" value="Bcl-2-related protein A1"/>
    <property type="match status" value="1"/>
</dbReference>
<reference evidence="11" key="1">
    <citation type="submission" date="2025-08" db="UniProtKB">
        <authorList>
            <consortium name="RefSeq"/>
        </authorList>
    </citation>
    <scope>IDENTIFICATION</scope>
    <source>
        <tissue evidence="11">Kidney</tissue>
    </source>
</reference>